<proteinExistence type="predicted"/>
<keyword evidence="4" id="KW-1185">Reference proteome</keyword>
<accession>A0A6I3X544</accession>
<reference evidence="3 4" key="1">
    <citation type="submission" date="2019-11" db="EMBL/GenBank/DDBJ databases">
        <title>Draft Genome Sequences of Six Type Strains of the Genus Massilia.</title>
        <authorList>
            <person name="Miess H."/>
            <person name="Frediansyah A."/>
            <person name="Goeker M."/>
            <person name="Gross H."/>
        </authorList>
    </citation>
    <scope>NUCLEOTIDE SEQUENCE [LARGE SCALE GENOMIC DNA]</scope>
    <source>
        <strain evidence="3 4">DSM 17513</strain>
    </source>
</reference>
<dbReference type="RefSeq" id="WP_155707871.1">
    <property type="nucleotide sequence ID" value="NZ_BMWU01000038.1"/>
</dbReference>
<feature type="signal peptide" evidence="2">
    <location>
        <begin position="1"/>
        <end position="23"/>
    </location>
</feature>
<dbReference type="PROSITE" id="PS51257">
    <property type="entry name" value="PROKAR_LIPOPROTEIN"/>
    <property type="match status" value="1"/>
</dbReference>
<protein>
    <recommendedName>
        <fullName evidence="5">DUF1090 family protein</fullName>
    </recommendedName>
</protein>
<dbReference type="Proteomes" id="UP000431684">
    <property type="component" value="Unassembled WGS sequence"/>
</dbReference>
<organism evidence="3 4">
    <name type="scientific">Pseudoduganella dura</name>
    <dbReference type="NCBI Taxonomy" id="321982"/>
    <lineage>
        <taxon>Bacteria</taxon>
        <taxon>Pseudomonadati</taxon>
        <taxon>Pseudomonadota</taxon>
        <taxon>Betaproteobacteria</taxon>
        <taxon>Burkholderiales</taxon>
        <taxon>Oxalobacteraceae</taxon>
        <taxon>Telluria group</taxon>
        <taxon>Pseudoduganella</taxon>
    </lineage>
</organism>
<evidence type="ECO:0008006" key="5">
    <source>
        <dbReference type="Google" id="ProtNLM"/>
    </source>
</evidence>
<gene>
    <name evidence="3" type="ORF">GJV26_05050</name>
</gene>
<sequence length="122" mass="12872">MKKIISGILLAASLGIAAGAACAQSTPQGVAQHQQREIARGEPARWLKDDGTMQAQLATKRKEIGAALNEALNDCRKAAAGERAGCVRQARETYRQDMANVKELVAQSNTMGGVHETAGPSE</sequence>
<dbReference type="EMBL" id="WNWM01000002">
    <property type="protein sequence ID" value="MUI11854.1"/>
    <property type="molecule type" value="Genomic_DNA"/>
</dbReference>
<feature type="compositionally biased region" description="Basic and acidic residues" evidence="1">
    <location>
        <begin position="34"/>
        <end position="49"/>
    </location>
</feature>
<dbReference type="OrthoDB" id="8777848at2"/>
<evidence type="ECO:0000313" key="4">
    <source>
        <dbReference type="Proteomes" id="UP000431684"/>
    </source>
</evidence>
<keyword evidence="2" id="KW-0732">Signal</keyword>
<feature type="chain" id="PRO_5026210546" description="DUF1090 family protein" evidence="2">
    <location>
        <begin position="24"/>
        <end position="122"/>
    </location>
</feature>
<name>A0A6I3X544_9BURK</name>
<evidence type="ECO:0000256" key="1">
    <source>
        <dbReference type="SAM" id="MobiDB-lite"/>
    </source>
</evidence>
<feature type="region of interest" description="Disordered" evidence="1">
    <location>
        <begin position="26"/>
        <end position="49"/>
    </location>
</feature>
<dbReference type="AlphaFoldDB" id="A0A6I3X544"/>
<comment type="caution">
    <text evidence="3">The sequence shown here is derived from an EMBL/GenBank/DDBJ whole genome shotgun (WGS) entry which is preliminary data.</text>
</comment>
<evidence type="ECO:0000256" key="2">
    <source>
        <dbReference type="SAM" id="SignalP"/>
    </source>
</evidence>
<evidence type="ECO:0000313" key="3">
    <source>
        <dbReference type="EMBL" id="MUI11854.1"/>
    </source>
</evidence>